<reference evidence="2" key="2">
    <citation type="submission" date="2016-06" db="UniProtKB">
        <authorList>
            <consortium name="WormBaseParasite"/>
        </authorList>
    </citation>
    <scope>IDENTIFICATION</scope>
</reference>
<name>A0A183CCH8_GLOPA</name>
<organism evidence="1 2">
    <name type="scientific">Globodera pallida</name>
    <name type="common">Potato cyst nematode worm</name>
    <name type="synonym">Heterodera pallida</name>
    <dbReference type="NCBI Taxonomy" id="36090"/>
    <lineage>
        <taxon>Eukaryota</taxon>
        <taxon>Metazoa</taxon>
        <taxon>Ecdysozoa</taxon>
        <taxon>Nematoda</taxon>
        <taxon>Chromadorea</taxon>
        <taxon>Rhabditida</taxon>
        <taxon>Tylenchina</taxon>
        <taxon>Tylenchomorpha</taxon>
        <taxon>Tylenchoidea</taxon>
        <taxon>Heteroderidae</taxon>
        <taxon>Heteroderinae</taxon>
        <taxon>Globodera</taxon>
    </lineage>
</organism>
<accession>A0A183CCH8</accession>
<sequence length="245" mass="27940">MLGLKVALISDRLDRLVDAHFKTKKWSLGDLYVRRAVKGNGAGIFKCIGNEVERRLSIPQNPLPDKYINQSAIDFLQCIRRLFDSKGTVLSIKAYGQHRSSEITWHRIWPLINDNMSGISLTLYFSLDNLRRFSPTVLGDCAMLRVIYSAFCFPMFPADDSAGASSGQALAKWLHTPRGDGLPKMLRCTFDEEGIEIEWLKMEFVNSTNPVNFIVSFWNWYSVDIVPFELENNLTGELFVSRCFV</sequence>
<protein>
    <submittedName>
        <fullName evidence="2">FBA_2 domain-containing protein</fullName>
    </submittedName>
</protein>
<proteinExistence type="predicted"/>
<dbReference type="WBParaSite" id="GPLIN_001057900">
    <property type="protein sequence ID" value="GPLIN_001057900"/>
    <property type="gene ID" value="GPLIN_001057900"/>
</dbReference>
<dbReference type="Proteomes" id="UP000050741">
    <property type="component" value="Unassembled WGS sequence"/>
</dbReference>
<evidence type="ECO:0000313" key="2">
    <source>
        <dbReference type="WBParaSite" id="GPLIN_001057900"/>
    </source>
</evidence>
<keyword evidence="1" id="KW-1185">Reference proteome</keyword>
<evidence type="ECO:0000313" key="1">
    <source>
        <dbReference type="Proteomes" id="UP000050741"/>
    </source>
</evidence>
<reference evidence="1" key="1">
    <citation type="submission" date="2014-05" db="EMBL/GenBank/DDBJ databases">
        <title>The genome and life-stage specific transcriptomes of Globodera pallida elucidate key aspects of plant parasitism by a cyst nematode.</title>
        <authorList>
            <person name="Cotton J.A."/>
            <person name="Lilley C.J."/>
            <person name="Jones L.M."/>
            <person name="Kikuchi T."/>
            <person name="Reid A.J."/>
            <person name="Thorpe P."/>
            <person name="Tsai I.J."/>
            <person name="Beasley H."/>
            <person name="Blok V."/>
            <person name="Cock P.J.A."/>
            <person name="Van den Akker S.E."/>
            <person name="Holroyd N."/>
            <person name="Hunt M."/>
            <person name="Mantelin S."/>
            <person name="Naghra H."/>
            <person name="Pain A."/>
            <person name="Palomares-Rius J.E."/>
            <person name="Zarowiecki M."/>
            <person name="Berriman M."/>
            <person name="Jones J.T."/>
            <person name="Urwin P.E."/>
        </authorList>
    </citation>
    <scope>NUCLEOTIDE SEQUENCE [LARGE SCALE GENOMIC DNA]</scope>
    <source>
        <strain evidence="1">Lindley</strain>
    </source>
</reference>
<dbReference type="AlphaFoldDB" id="A0A183CCH8"/>